<dbReference type="PANTHER" id="PTHR14002">
    <property type="entry name" value="ENDOGLIN/TGF-BETA RECEPTOR TYPE III"/>
    <property type="match status" value="1"/>
</dbReference>
<comment type="subcellular location">
    <subcellularLocation>
        <location evidence="1">Cell membrane</location>
        <topology evidence="1">Lipid-anchor</topology>
        <topology evidence="1">GPI-anchor</topology>
    </subcellularLocation>
    <subcellularLocation>
        <location evidence="2">Secreted</location>
    </subcellularLocation>
</comment>
<dbReference type="FunFam" id="2.60.40.4100:FF:000001">
    <property type="entry name" value="alpha-tectorin isoform X1"/>
    <property type="match status" value="1"/>
</dbReference>
<sequence>MLVIRRLVLLLFLSTGAFCGDLTGTFSTCSDCPDNAICLPPSDPEPSSQAVTCSCREGFVGSGATCYNITECSSSLRCCAPGLQWSSQDGCADVDQCAGREETCPSPYVCENAAGSFHCLAHGDRQRSARSVTFMCSSQMCPAGQDCLLINGTSLCADPCRHYAVLNDPWRATNYTDGTIRCDNNLNGWFRFLGSAGVQMPESCVPTHKCGTHAPVWLNGAHPQPEDGVVSRQTCGHWNGDCCNFRHPVHVKACPGGYFVYKIQSTRSCSLVYCADVNTAVCASCREYETCRSDDKVKWSCECKDSEASDEMSDLTPELQCEPNLIQIGLMKCQLEARGLNTSSAHLANSSCRGHEEQSGMAWLTMGRREGECGTNLTTNGTHAIYSNALSIQGKMVGNVFLVPRVSIPFSCAYPLDLKTSLEVAVKPIKTTVELRVSGLGWTRATMSLYRNSSYTEPYPAGEVNLPLMAPLFVGVFVEDIKEDRFAVVLENCYATPSEDALDPVHFFLIQNRCPIELASVAVPENGVSLQARFSAKLFRFIGNYDSVFLHCAITVCDSTMASCKPSCPAKRSASIPFIKRLTIGPVQRSQEPPKQSSASAGTAGPWVIFSGLIQVLLLHKL</sequence>
<evidence type="ECO:0000256" key="10">
    <source>
        <dbReference type="ARBA" id="ARBA00023180"/>
    </source>
</evidence>
<evidence type="ECO:0000256" key="11">
    <source>
        <dbReference type="ARBA" id="ARBA00023288"/>
    </source>
</evidence>
<dbReference type="GO" id="GO:0005509">
    <property type="term" value="F:calcium ion binding"/>
    <property type="evidence" value="ECO:0007669"/>
    <property type="project" value="InterPro"/>
</dbReference>
<dbReference type="Gene3D" id="2.60.40.4100">
    <property type="entry name" value="Zona pellucida, ZP-C domain"/>
    <property type="match status" value="1"/>
</dbReference>
<protein>
    <submittedName>
        <fullName evidence="14">UROM protein</fullName>
    </submittedName>
</protein>
<evidence type="ECO:0000256" key="12">
    <source>
        <dbReference type="SAM" id="SignalP"/>
    </source>
</evidence>
<dbReference type="Pfam" id="PF00100">
    <property type="entry name" value="Zona_pellucida"/>
    <property type="match status" value="1"/>
</dbReference>
<feature type="chain" id="PRO_5035146645" evidence="12">
    <location>
        <begin position="20"/>
        <end position="622"/>
    </location>
</feature>
<dbReference type="InterPro" id="IPR057774">
    <property type="entry name" value="D8C_UMOD/GP2/OIT3-like"/>
</dbReference>
<keyword evidence="5" id="KW-0245">EGF-like domain</keyword>
<keyword evidence="7 12" id="KW-0732">Signal</keyword>
<dbReference type="InterPro" id="IPR042235">
    <property type="entry name" value="ZP-C_dom"/>
</dbReference>
<name>A0A8J7NWM6_ATRSP</name>
<evidence type="ECO:0000256" key="9">
    <source>
        <dbReference type="ARBA" id="ARBA00023157"/>
    </source>
</evidence>
<dbReference type="GO" id="GO:0098552">
    <property type="term" value="C:side of membrane"/>
    <property type="evidence" value="ECO:0007669"/>
    <property type="project" value="UniProtKB-KW"/>
</dbReference>
<dbReference type="PROSITE" id="PS51034">
    <property type="entry name" value="ZP_2"/>
    <property type="match status" value="1"/>
</dbReference>
<dbReference type="GO" id="GO:0005886">
    <property type="term" value="C:plasma membrane"/>
    <property type="evidence" value="ECO:0007669"/>
    <property type="project" value="UniProtKB-SubCell"/>
</dbReference>
<dbReference type="SMART" id="SM00241">
    <property type="entry name" value="ZP"/>
    <property type="match status" value="1"/>
</dbReference>
<dbReference type="Gene3D" id="2.60.40.3210">
    <property type="entry name" value="Zona pellucida, ZP-N domain"/>
    <property type="match status" value="1"/>
</dbReference>
<gene>
    <name evidence="14" type="primary">Umod_0</name>
    <name evidence="14" type="ORF">GTO95_0006657</name>
</gene>
<keyword evidence="15" id="KW-1185">Reference proteome</keyword>
<evidence type="ECO:0000256" key="1">
    <source>
        <dbReference type="ARBA" id="ARBA00004609"/>
    </source>
</evidence>
<evidence type="ECO:0000256" key="3">
    <source>
        <dbReference type="ARBA" id="ARBA00022475"/>
    </source>
</evidence>
<evidence type="ECO:0000256" key="5">
    <source>
        <dbReference type="ARBA" id="ARBA00022536"/>
    </source>
</evidence>
<dbReference type="GO" id="GO:0005576">
    <property type="term" value="C:extracellular region"/>
    <property type="evidence" value="ECO:0007669"/>
    <property type="project" value="UniProtKB-SubCell"/>
</dbReference>
<dbReference type="PROSITE" id="PS01187">
    <property type="entry name" value="EGF_CA"/>
    <property type="match status" value="1"/>
</dbReference>
<dbReference type="Pfam" id="PF23283">
    <property type="entry name" value="D8C_UMOD"/>
    <property type="match status" value="1"/>
</dbReference>
<evidence type="ECO:0000256" key="4">
    <source>
        <dbReference type="ARBA" id="ARBA00022525"/>
    </source>
</evidence>
<keyword evidence="3" id="KW-1003">Cell membrane</keyword>
<keyword evidence="10" id="KW-0325">Glycoprotein</keyword>
<evidence type="ECO:0000256" key="8">
    <source>
        <dbReference type="ARBA" id="ARBA00023136"/>
    </source>
</evidence>
<keyword evidence="6" id="KW-0336">GPI-anchor</keyword>
<keyword evidence="9" id="KW-1015">Disulfide bond</keyword>
<keyword evidence="11" id="KW-0449">Lipoprotein</keyword>
<dbReference type="AlphaFoldDB" id="A0A8J7NWM6"/>
<dbReference type="Proteomes" id="UP000736164">
    <property type="component" value="Unassembled WGS sequence"/>
</dbReference>
<dbReference type="GO" id="GO:0032502">
    <property type="term" value="P:developmental process"/>
    <property type="evidence" value="ECO:0007669"/>
    <property type="project" value="UniProtKB-ARBA"/>
</dbReference>
<evidence type="ECO:0000313" key="14">
    <source>
        <dbReference type="EMBL" id="MBN3319798.1"/>
    </source>
</evidence>
<feature type="signal peptide" evidence="12">
    <location>
        <begin position="1"/>
        <end position="19"/>
    </location>
</feature>
<evidence type="ECO:0000256" key="2">
    <source>
        <dbReference type="ARBA" id="ARBA00004613"/>
    </source>
</evidence>
<accession>A0A8J7NWM6</accession>
<reference evidence="14" key="1">
    <citation type="journal article" date="2021" name="Cell">
        <title>Tracing the genetic footprints of vertebrate landing in non-teleost ray-finned fishes.</title>
        <authorList>
            <person name="Bi X."/>
            <person name="Wang K."/>
            <person name="Yang L."/>
            <person name="Pan H."/>
            <person name="Jiang H."/>
            <person name="Wei Q."/>
            <person name="Fang M."/>
            <person name="Yu H."/>
            <person name="Zhu C."/>
            <person name="Cai Y."/>
            <person name="He Y."/>
            <person name="Gan X."/>
            <person name="Zeng H."/>
            <person name="Yu D."/>
            <person name="Zhu Y."/>
            <person name="Jiang H."/>
            <person name="Qiu Q."/>
            <person name="Yang H."/>
            <person name="Zhang Y.E."/>
            <person name="Wang W."/>
            <person name="Zhu M."/>
            <person name="He S."/>
            <person name="Zhang G."/>
        </authorList>
    </citation>
    <scope>NUCLEOTIDE SEQUENCE</scope>
    <source>
        <strain evidence="14">Allg_001</strain>
    </source>
</reference>
<comment type="caution">
    <text evidence="14">The sequence shown here is derived from an EMBL/GenBank/DDBJ whole genome shotgun (WGS) entry which is preliminary data.</text>
</comment>
<dbReference type="PANTHER" id="PTHR14002:SF40">
    <property type="entry name" value="UROMODULIN"/>
    <property type="match status" value="1"/>
</dbReference>
<keyword evidence="8" id="KW-0472">Membrane</keyword>
<feature type="non-terminal residue" evidence="14">
    <location>
        <position position="1"/>
    </location>
</feature>
<dbReference type="InterPro" id="IPR018097">
    <property type="entry name" value="EGF_Ca-bd_CS"/>
</dbReference>
<dbReference type="EMBL" id="JAAWVO010048029">
    <property type="protein sequence ID" value="MBN3319798.1"/>
    <property type="molecule type" value="Genomic_DNA"/>
</dbReference>
<feature type="domain" description="ZP" evidence="13">
    <location>
        <begin position="320"/>
        <end position="571"/>
    </location>
</feature>
<evidence type="ECO:0000259" key="13">
    <source>
        <dbReference type="PROSITE" id="PS51034"/>
    </source>
</evidence>
<proteinExistence type="predicted"/>
<evidence type="ECO:0000256" key="6">
    <source>
        <dbReference type="ARBA" id="ARBA00022622"/>
    </source>
</evidence>
<keyword evidence="4" id="KW-0964">Secreted</keyword>
<feature type="non-terminal residue" evidence="14">
    <location>
        <position position="622"/>
    </location>
</feature>
<dbReference type="InterPro" id="IPR055355">
    <property type="entry name" value="ZP-C"/>
</dbReference>
<evidence type="ECO:0000313" key="15">
    <source>
        <dbReference type="Proteomes" id="UP000736164"/>
    </source>
</evidence>
<dbReference type="InterPro" id="IPR001507">
    <property type="entry name" value="ZP_dom"/>
</dbReference>
<organism evidence="14 15">
    <name type="scientific">Atractosteus spatula</name>
    <name type="common">Alligator gar</name>
    <name type="synonym">Lepisosteus spatula</name>
    <dbReference type="NCBI Taxonomy" id="7917"/>
    <lineage>
        <taxon>Eukaryota</taxon>
        <taxon>Metazoa</taxon>
        <taxon>Chordata</taxon>
        <taxon>Craniata</taxon>
        <taxon>Vertebrata</taxon>
        <taxon>Euteleostomi</taxon>
        <taxon>Actinopterygii</taxon>
        <taxon>Neopterygii</taxon>
        <taxon>Holostei</taxon>
        <taxon>Semionotiformes</taxon>
        <taxon>Lepisosteidae</taxon>
        <taxon>Atractosteus</taxon>
    </lineage>
</organism>
<evidence type="ECO:0000256" key="7">
    <source>
        <dbReference type="ARBA" id="ARBA00022729"/>
    </source>
</evidence>